<dbReference type="EMBL" id="RSCD01000003">
    <property type="protein sequence ID" value="RSH93639.1"/>
    <property type="molecule type" value="Genomic_DNA"/>
</dbReference>
<dbReference type="AlphaFoldDB" id="A0A427YRF5"/>
<evidence type="ECO:0000256" key="1">
    <source>
        <dbReference type="SAM" id="MobiDB-lite"/>
    </source>
</evidence>
<feature type="compositionally biased region" description="Low complexity" evidence="1">
    <location>
        <begin position="835"/>
        <end position="845"/>
    </location>
</feature>
<comment type="caution">
    <text evidence="2">The sequence shown here is derived from an EMBL/GenBank/DDBJ whole genome shotgun (WGS) entry which is preliminary data.</text>
</comment>
<proteinExistence type="predicted"/>
<dbReference type="SUPFAM" id="SSF52096">
    <property type="entry name" value="ClpP/crotonase"/>
    <property type="match status" value="1"/>
</dbReference>
<feature type="region of interest" description="Disordered" evidence="1">
    <location>
        <begin position="835"/>
        <end position="902"/>
    </location>
</feature>
<organism evidence="2 3">
    <name type="scientific">Saitozyma podzolica</name>
    <dbReference type="NCBI Taxonomy" id="1890683"/>
    <lineage>
        <taxon>Eukaryota</taxon>
        <taxon>Fungi</taxon>
        <taxon>Dikarya</taxon>
        <taxon>Basidiomycota</taxon>
        <taxon>Agaricomycotina</taxon>
        <taxon>Tremellomycetes</taxon>
        <taxon>Tremellales</taxon>
        <taxon>Trimorphomycetaceae</taxon>
        <taxon>Saitozyma</taxon>
    </lineage>
</organism>
<dbReference type="Gene3D" id="3.90.226.10">
    <property type="entry name" value="2-enoyl-CoA Hydratase, Chain A, domain 1"/>
    <property type="match status" value="1"/>
</dbReference>
<feature type="region of interest" description="Disordered" evidence="1">
    <location>
        <begin position="1"/>
        <end position="20"/>
    </location>
</feature>
<gene>
    <name evidence="2" type="ORF">EHS25_006285</name>
</gene>
<reference evidence="2 3" key="1">
    <citation type="submission" date="2018-11" db="EMBL/GenBank/DDBJ databases">
        <title>Genome sequence of Saitozyma podzolica DSM 27192.</title>
        <authorList>
            <person name="Aliyu H."/>
            <person name="Gorte O."/>
            <person name="Ochsenreither K."/>
        </authorList>
    </citation>
    <scope>NUCLEOTIDE SEQUENCE [LARGE SCALE GENOMIC DNA]</scope>
    <source>
        <strain evidence="2 3">DSM 27192</strain>
    </source>
</reference>
<feature type="compositionally biased region" description="Polar residues" evidence="1">
    <location>
        <begin position="879"/>
        <end position="888"/>
    </location>
</feature>
<dbReference type="Proteomes" id="UP000279259">
    <property type="component" value="Unassembled WGS sequence"/>
</dbReference>
<evidence type="ECO:0000313" key="3">
    <source>
        <dbReference type="Proteomes" id="UP000279259"/>
    </source>
</evidence>
<dbReference type="SUPFAM" id="SSF53328">
    <property type="entry name" value="Formyltransferase"/>
    <property type="match status" value="1"/>
</dbReference>
<protein>
    <recommendedName>
        <fullName evidence="4">Formyl transferase C-terminal domain-containing protein</fullName>
    </recommendedName>
</protein>
<feature type="compositionally biased region" description="Polar residues" evidence="1">
    <location>
        <begin position="846"/>
        <end position="861"/>
    </location>
</feature>
<feature type="region of interest" description="Disordered" evidence="1">
    <location>
        <begin position="917"/>
        <end position="940"/>
    </location>
</feature>
<dbReference type="PANTHER" id="PTHR43388:SF1">
    <property type="entry name" value="HYDROGENASE MATURATION FACTOR HOXX"/>
    <property type="match status" value="1"/>
</dbReference>
<dbReference type="PANTHER" id="PTHR43388">
    <property type="entry name" value="HYDROGENASE MATURATION FACTOR HOXX"/>
    <property type="match status" value="1"/>
</dbReference>
<feature type="compositionally biased region" description="Polar residues" evidence="1">
    <location>
        <begin position="988"/>
        <end position="997"/>
    </location>
</feature>
<dbReference type="STRING" id="1890683.A0A427YRF5"/>
<dbReference type="InterPro" id="IPR036477">
    <property type="entry name" value="Formyl_transf_N_sf"/>
</dbReference>
<dbReference type="InterPro" id="IPR029045">
    <property type="entry name" value="ClpP/crotonase-like_dom_sf"/>
</dbReference>
<dbReference type="InterPro" id="IPR001753">
    <property type="entry name" value="Enoyl-CoA_hydra/iso"/>
</dbReference>
<feature type="region of interest" description="Disordered" evidence="1">
    <location>
        <begin position="955"/>
        <end position="1030"/>
    </location>
</feature>
<sequence>MSPSPISPTPTSSRPSSSSRIAIPPLGPLVSLPARSAGLKEWRILLLCTAVNSFSQRAWSYLRNQLGVSQLSIQLATSDEEMIAAAEKWDPHVIVCPFLTKRVPDAIFNKWITLVVHPGPPGDAGPSSLDWVLLGDDGSNSDSASALSDLLTVPSIPTEAGGISRKQRSHWGTIVFQANEHLDGGAIWAWEQYALPPIGSITKAQLYQGLHSQGAMVALTTALIRVYDTVQSSPSINSRDIRTYVQAVPQPDWAAQSVTLGKPFLGGETHDRPLVPSNKRKPDWKVHHADDIIRIVNASDSQPGAQLSALTSATKTSLFAYGAHLHVDETSIPSNLWETLGYTTWSDVPAGTALATRQGAVFFKTLPYPSDAEVRGVGVWITHGRVPKAKDKPLEPKVPMAEAIRRAGHGQVLEGVKEWELGSFEERVGEWQQAFVRTIEGDNGLIQLVYWDFYNGAFSTENCQHLLSALQWATHPSRGPVKILALMGGPYFSNGIALNTIEAASDPGEETWANINAIDDIVEFLVGDTSAERSAMFRDSVPLCNKGIVTVACLSGNAAAGGVALAAACDVTMAGRGVVLNPAYRAMGLHGSEFHSFSYLKRCGPKVAGDMLLQMLPMNSTEAHTAGLIDIEVGSYSSSPSQLDSAFIDELSGMLTATSYAIMAGFRSTGFRCAPWATYNSVQKGAVPPREAMPLTDFMCRNKDLAYRYRDFPPLVHYRNEELSQMLLDCFHPVRSKRYHTRRYKFIRKVKAAGTPSRYITHDLVPQDEEELESFDDAPDWRRGEEWHKIGKTPPKSLQTSEWTRIKLYNRSPIPVPTPRKSSMASAVSLSASASASGSVTGSPSCGRSINGSTSSRSTAEVVTPRALPIEPRPPILVATNSTSTSHYAPNGGPDWKTHGERISSTPLAKSILADKENQNQDEQELGPDQNGNKSSGTGKFRAFSKRFTLAFKSLGGGGKTNAKVKSRSLSVSGGEGDVPSEIKRTRANGNNKSKTMSYAPESGTQPPKLPSMDMGRSLPLHTPPRRAYEPPVVKGAEECEFPCLYDPEAARASSGEVKRSVVVVPGPGQG</sequence>
<dbReference type="Pfam" id="PF00378">
    <property type="entry name" value="ECH_1"/>
    <property type="match status" value="1"/>
</dbReference>
<feature type="compositionally biased region" description="Low complexity" evidence="1">
    <location>
        <begin position="9"/>
        <end position="20"/>
    </location>
</feature>
<keyword evidence="3" id="KW-1185">Reference proteome</keyword>
<dbReference type="InterPro" id="IPR047180">
    <property type="entry name" value="HoxX-like"/>
</dbReference>
<evidence type="ECO:0008006" key="4">
    <source>
        <dbReference type="Google" id="ProtNLM"/>
    </source>
</evidence>
<dbReference type="OrthoDB" id="5126881at2759"/>
<name>A0A427YRF5_9TREE</name>
<accession>A0A427YRF5</accession>
<evidence type="ECO:0000313" key="2">
    <source>
        <dbReference type="EMBL" id="RSH93639.1"/>
    </source>
</evidence>
<dbReference type="Gene3D" id="3.40.50.12230">
    <property type="match status" value="1"/>
</dbReference>